<dbReference type="GO" id="GO:0016747">
    <property type="term" value="F:acyltransferase activity, transferring groups other than amino-acyl groups"/>
    <property type="evidence" value="ECO:0007669"/>
    <property type="project" value="InterPro"/>
</dbReference>
<evidence type="ECO:0000259" key="3">
    <source>
        <dbReference type="PROSITE" id="PS51186"/>
    </source>
</evidence>
<reference evidence="4" key="1">
    <citation type="submission" date="2021-04" db="EMBL/GenBank/DDBJ databases">
        <title>Devosia litorisediminis sp. nov., isolated from a sand dune.</title>
        <authorList>
            <person name="Park S."/>
            <person name="Yoon J.-H."/>
        </authorList>
    </citation>
    <scope>NUCLEOTIDE SEQUENCE</scope>
    <source>
        <strain evidence="4">BSSL-BM10</strain>
    </source>
</reference>
<dbReference type="Proteomes" id="UP000678281">
    <property type="component" value="Unassembled WGS sequence"/>
</dbReference>
<name>A0A942E482_9HYPH</name>
<accession>A0A942E482</accession>
<protein>
    <submittedName>
        <fullName evidence="4">GNAT family N-acetyltransferase</fullName>
    </submittedName>
</protein>
<evidence type="ECO:0000256" key="1">
    <source>
        <dbReference type="ARBA" id="ARBA00022679"/>
    </source>
</evidence>
<dbReference type="RefSeq" id="WP_212657274.1">
    <property type="nucleotide sequence ID" value="NZ_JAGXTP010000001.1"/>
</dbReference>
<dbReference type="InterPro" id="IPR016181">
    <property type="entry name" value="Acyl_CoA_acyltransferase"/>
</dbReference>
<dbReference type="EMBL" id="JAGXTP010000001">
    <property type="protein sequence ID" value="MBS3847670.1"/>
    <property type="molecule type" value="Genomic_DNA"/>
</dbReference>
<keyword evidence="5" id="KW-1185">Reference proteome</keyword>
<proteinExistence type="predicted"/>
<dbReference type="AlphaFoldDB" id="A0A942E482"/>
<gene>
    <name evidence="4" type="ORF">KD146_03060</name>
</gene>
<evidence type="ECO:0000313" key="4">
    <source>
        <dbReference type="EMBL" id="MBS3847670.1"/>
    </source>
</evidence>
<organism evidence="4 5">
    <name type="scientific">Devosia litorisediminis</name>
    <dbReference type="NCBI Taxonomy" id="2829817"/>
    <lineage>
        <taxon>Bacteria</taxon>
        <taxon>Pseudomonadati</taxon>
        <taxon>Pseudomonadota</taxon>
        <taxon>Alphaproteobacteria</taxon>
        <taxon>Hyphomicrobiales</taxon>
        <taxon>Devosiaceae</taxon>
        <taxon>Devosia</taxon>
    </lineage>
</organism>
<keyword evidence="2" id="KW-0012">Acyltransferase</keyword>
<comment type="caution">
    <text evidence="4">The sequence shown here is derived from an EMBL/GenBank/DDBJ whole genome shotgun (WGS) entry which is preliminary data.</text>
</comment>
<feature type="domain" description="N-acetyltransferase" evidence="3">
    <location>
        <begin position="1"/>
        <end position="126"/>
    </location>
</feature>
<dbReference type="Pfam" id="PF00583">
    <property type="entry name" value="Acetyltransf_1"/>
    <property type="match status" value="1"/>
</dbReference>
<dbReference type="PROSITE" id="PS51186">
    <property type="entry name" value="GNAT"/>
    <property type="match status" value="1"/>
</dbReference>
<evidence type="ECO:0000313" key="5">
    <source>
        <dbReference type="Proteomes" id="UP000678281"/>
    </source>
</evidence>
<sequence>MSLAQTDPEVLHAILTEAYSAGMGEIASFGTWWPQLNGDSEFDPELVFIAADDGGQPIGIAQCWTSGFIKDLAVVPAWRGRGIGETLLQQTFWSFWQRGVYSCDLKVMAENTHAIALYRRMGMTVV</sequence>
<dbReference type="InterPro" id="IPR000182">
    <property type="entry name" value="GNAT_dom"/>
</dbReference>
<evidence type="ECO:0000256" key="2">
    <source>
        <dbReference type="ARBA" id="ARBA00023315"/>
    </source>
</evidence>
<dbReference type="SUPFAM" id="SSF55729">
    <property type="entry name" value="Acyl-CoA N-acyltransferases (Nat)"/>
    <property type="match status" value="1"/>
</dbReference>
<dbReference type="Gene3D" id="3.40.630.30">
    <property type="match status" value="1"/>
</dbReference>
<keyword evidence="1" id="KW-0808">Transferase</keyword>
<dbReference type="InterPro" id="IPR050832">
    <property type="entry name" value="Bact_Acetyltransf"/>
</dbReference>
<dbReference type="PANTHER" id="PTHR43877">
    <property type="entry name" value="AMINOALKYLPHOSPHONATE N-ACETYLTRANSFERASE-RELATED-RELATED"/>
    <property type="match status" value="1"/>
</dbReference>
<dbReference type="CDD" id="cd04301">
    <property type="entry name" value="NAT_SF"/>
    <property type="match status" value="1"/>
</dbReference>